<sequence length="241" mass="26892">MHSIINLVDTGFIGFMSQEAMRSPRFLHVVETVVNMYLFKGVGLIALLWWIWFRRDNAEDPEAEAVRRRQREIVVIAIASGFLALAAGRLGAHYLPFRLRPMYEPALRAFFPQAMVEEPVLRTWSAFPSDHVMLWSAVATGILLASRPWGIYALFHAIVLIGLPRICLGLHYPTDVLGGAALGVGITCAMNASAIRTHIAAPMLAFALRYPGVFYSVAFLLSFELTTQFDELRVLAHGLLH</sequence>
<keyword evidence="1" id="KW-1133">Transmembrane helix</keyword>
<dbReference type="Gene3D" id="1.20.144.10">
    <property type="entry name" value="Phosphatidic acid phosphatase type 2/haloperoxidase"/>
    <property type="match status" value="1"/>
</dbReference>
<dbReference type="EMBL" id="SWJE01000012">
    <property type="protein sequence ID" value="TKC85983.1"/>
    <property type="molecule type" value="Genomic_DNA"/>
</dbReference>
<feature type="transmembrane region" description="Helical" evidence="1">
    <location>
        <begin position="34"/>
        <end position="53"/>
    </location>
</feature>
<feature type="domain" description="Phosphatidic acid phosphatase type 2/haloperoxidase" evidence="2">
    <location>
        <begin position="73"/>
        <end position="191"/>
    </location>
</feature>
<feature type="transmembrane region" description="Helical" evidence="1">
    <location>
        <begin position="176"/>
        <end position="195"/>
    </location>
</feature>
<proteinExistence type="predicted"/>
<feature type="transmembrane region" description="Helical" evidence="1">
    <location>
        <begin position="73"/>
        <end position="95"/>
    </location>
</feature>
<dbReference type="AlphaFoldDB" id="A0A4U1HYG1"/>
<name>A0A4U1HYG1_9BURK</name>
<dbReference type="RefSeq" id="WP_136897200.1">
    <property type="nucleotide sequence ID" value="NZ_SWJE01000012.1"/>
</dbReference>
<gene>
    <name evidence="3" type="ORF">FAZ69_21975</name>
</gene>
<dbReference type="OrthoDB" id="9801622at2"/>
<reference evidence="3 4" key="1">
    <citation type="submission" date="2019-04" db="EMBL/GenBank/DDBJ databases">
        <title>Trinickia sp. 7GSK02, isolated from subtropical forest soil.</title>
        <authorList>
            <person name="Gao Z.-H."/>
            <person name="Qiu L.-H."/>
        </authorList>
    </citation>
    <scope>NUCLEOTIDE SEQUENCE [LARGE SCALE GENOMIC DNA]</scope>
    <source>
        <strain evidence="3 4">7GSK02</strain>
    </source>
</reference>
<keyword evidence="1" id="KW-0472">Membrane</keyword>
<dbReference type="InterPro" id="IPR000326">
    <property type="entry name" value="PAP2/HPO"/>
</dbReference>
<evidence type="ECO:0000313" key="4">
    <source>
        <dbReference type="Proteomes" id="UP000305539"/>
    </source>
</evidence>
<keyword evidence="1" id="KW-0812">Transmembrane</keyword>
<dbReference type="Pfam" id="PF01569">
    <property type="entry name" value="PAP2"/>
    <property type="match status" value="1"/>
</dbReference>
<protein>
    <submittedName>
        <fullName evidence="3">Phosphatase PAP2 family protein</fullName>
    </submittedName>
</protein>
<comment type="caution">
    <text evidence="3">The sequence shown here is derived from an EMBL/GenBank/DDBJ whole genome shotgun (WGS) entry which is preliminary data.</text>
</comment>
<evidence type="ECO:0000259" key="2">
    <source>
        <dbReference type="SMART" id="SM00014"/>
    </source>
</evidence>
<dbReference type="SUPFAM" id="SSF48317">
    <property type="entry name" value="Acid phosphatase/Vanadium-dependent haloperoxidase"/>
    <property type="match status" value="1"/>
</dbReference>
<evidence type="ECO:0000256" key="1">
    <source>
        <dbReference type="SAM" id="Phobius"/>
    </source>
</evidence>
<feature type="transmembrane region" description="Helical" evidence="1">
    <location>
        <begin position="132"/>
        <end position="155"/>
    </location>
</feature>
<dbReference type="Proteomes" id="UP000305539">
    <property type="component" value="Unassembled WGS sequence"/>
</dbReference>
<evidence type="ECO:0000313" key="3">
    <source>
        <dbReference type="EMBL" id="TKC85983.1"/>
    </source>
</evidence>
<feature type="transmembrane region" description="Helical" evidence="1">
    <location>
        <begin position="201"/>
        <end position="223"/>
    </location>
</feature>
<accession>A0A4U1HYG1</accession>
<keyword evidence="4" id="KW-1185">Reference proteome</keyword>
<dbReference type="SMART" id="SM00014">
    <property type="entry name" value="acidPPc"/>
    <property type="match status" value="1"/>
</dbReference>
<organism evidence="3 4">
    <name type="scientific">Trinickia terrae</name>
    <dbReference type="NCBI Taxonomy" id="2571161"/>
    <lineage>
        <taxon>Bacteria</taxon>
        <taxon>Pseudomonadati</taxon>
        <taxon>Pseudomonadota</taxon>
        <taxon>Betaproteobacteria</taxon>
        <taxon>Burkholderiales</taxon>
        <taxon>Burkholderiaceae</taxon>
        <taxon>Trinickia</taxon>
    </lineage>
</organism>
<dbReference type="InterPro" id="IPR036938">
    <property type="entry name" value="PAP2/HPO_sf"/>
</dbReference>